<dbReference type="AlphaFoldDB" id="A0A8R7NZA9"/>
<feature type="compositionally biased region" description="Low complexity" evidence="1">
    <location>
        <begin position="1"/>
        <end position="32"/>
    </location>
</feature>
<feature type="compositionally biased region" description="Low complexity" evidence="1">
    <location>
        <begin position="60"/>
        <end position="81"/>
    </location>
</feature>
<dbReference type="Proteomes" id="UP000015106">
    <property type="component" value="Chromosome 1"/>
</dbReference>
<proteinExistence type="predicted"/>
<organism evidence="2 3">
    <name type="scientific">Triticum urartu</name>
    <name type="common">Red wild einkorn</name>
    <name type="synonym">Crithodium urartu</name>
    <dbReference type="NCBI Taxonomy" id="4572"/>
    <lineage>
        <taxon>Eukaryota</taxon>
        <taxon>Viridiplantae</taxon>
        <taxon>Streptophyta</taxon>
        <taxon>Embryophyta</taxon>
        <taxon>Tracheophyta</taxon>
        <taxon>Spermatophyta</taxon>
        <taxon>Magnoliopsida</taxon>
        <taxon>Liliopsida</taxon>
        <taxon>Poales</taxon>
        <taxon>Poaceae</taxon>
        <taxon>BOP clade</taxon>
        <taxon>Pooideae</taxon>
        <taxon>Triticodae</taxon>
        <taxon>Triticeae</taxon>
        <taxon>Triticinae</taxon>
        <taxon>Triticum</taxon>
    </lineage>
</organism>
<name>A0A8R7NZA9_TRIUA</name>
<dbReference type="Gramene" id="TuG1812G0100001760.01.T01">
    <property type="protein sequence ID" value="TuG1812G0100001760.01.T01"/>
    <property type="gene ID" value="TuG1812G0100001760.01"/>
</dbReference>
<reference evidence="2" key="3">
    <citation type="submission" date="2022-06" db="UniProtKB">
        <authorList>
            <consortium name="EnsemblPlants"/>
        </authorList>
    </citation>
    <scope>IDENTIFICATION</scope>
</reference>
<evidence type="ECO:0000256" key="1">
    <source>
        <dbReference type="SAM" id="MobiDB-lite"/>
    </source>
</evidence>
<feature type="region of interest" description="Disordered" evidence="1">
    <location>
        <begin position="1"/>
        <end position="115"/>
    </location>
</feature>
<reference evidence="3" key="1">
    <citation type="journal article" date="2013" name="Nature">
        <title>Draft genome of the wheat A-genome progenitor Triticum urartu.</title>
        <authorList>
            <person name="Ling H.Q."/>
            <person name="Zhao S."/>
            <person name="Liu D."/>
            <person name="Wang J."/>
            <person name="Sun H."/>
            <person name="Zhang C."/>
            <person name="Fan H."/>
            <person name="Li D."/>
            <person name="Dong L."/>
            <person name="Tao Y."/>
            <person name="Gao C."/>
            <person name="Wu H."/>
            <person name="Li Y."/>
            <person name="Cui Y."/>
            <person name="Guo X."/>
            <person name="Zheng S."/>
            <person name="Wang B."/>
            <person name="Yu K."/>
            <person name="Liang Q."/>
            <person name="Yang W."/>
            <person name="Lou X."/>
            <person name="Chen J."/>
            <person name="Feng M."/>
            <person name="Jian J."/>
            <person name="Zhang X."/>
            <person name="Luo G."/>
            <person name="Jiang Y."/>
            <person name="Liu J."/>
            <person name="Wang Z."/>
            <person name="Sha Y."/>
            <person name="Zhang B."/>
            <person name="Wu H."/>
            <person name="Tang D."/>
            <person name="Shen Q."/>
            <person name="Xue P."/>
            <person name="Zou S."/>
            <person name="Wang X."/>
            <person name="Liu X."/>
            <person name="Wang F."/>
            <person name="Yang Y."/>
            <person name="An X."/>
            <person name="Dong Z."/>
            <person name="Zhang K."/>
            <person name="Zhang X."/>
            <person name="Luo M.C."/>
            <person name="Dvorak J."/>
            <person name="Tong Y."/>
            <person name="Wang J."/>
            <person name="Yang H."/>
            <person name="Li Z."/>
            <person name="Wang D."/>
            <person name="Zhang A."/>
            <person name="Wang J."/>
        </authorList>
    </citation>
    <scope>NUCLEOTIDE SEQUENCE</scope>
    <source>
        <strain evidence="3">cv. G1812</strain>
    </source>
</reference>
<evidence type="ECO:0000313" key="3">
    <source>
        <dbReference type="Proteomes" id="UP000015106"/>
    </source>
</evidence>
<evidence type="ECO:0000313" key="2">
    <source>
        <dbReference type="EnsemblPlants" id="TuG1812G0100001760.01.T01"/>
    </source>
</evidence>
<dbReference type="EnsemblPlants" id="TuG1812G0100001760.01.T01">
    <property type="protein sequence ID" value="TuG1812G0100001760.01.T01"/>
    <property type="gene ID" value="TuG1812G0100001760.01"/>
</dbReference>
<sequence>MVSSSSTGDGASAAAALQAVSRSRVAARWAGSREQSSRRNHLDRAGMEQRQGSSGGDSLAARAASGQTSSSSRGRRAAVGAHELHRRQGRSSCTGARAGEKEQQGLAREIEEEAR</sequence>
<keyword evidence="3" id="KW-1185">Reference proteome</keyword>
<accession>A0A8R7NZA9</accession>
<reference evidence="2" key="2">
    <citation type="submission" date="2018-03" db="EMBL/GenBank/DDBJ databases">
        <title>The Triticum urartu genome reveals the dynamic nature of wheat genome evolution.</title>
        <authorList>
            <person name="Ling H."/>
            <person name="Ma B."/>
            <person name="Shi X."/>
            <person name="Liu H."/>
            <person name="Dong L."/>
            <person name="Sun H."/>
            <person name="Cao Y."/>
            <person name="Gao Q."/>
            <person name="Zheng S."/>
            <person name="Li Y."/>
            <person name="Yu Y."/>
            <person name="Du H."/>
            <person name="Qi M."/>
            <person name="Li Y."/>
            <person name="Yu H."/>
            <person name="Cui Y."/>
            <person name="Wang N."/>
            <person name="Chen C."/>
            <person name="Wu H."/>
            <person name="Zhao Y."/>
            <person name="Zhang J."/>
            <person name="Li Y."/>
            <person name="Zhou W."/>
            <person name="Zhang B."/>
            <person name="Hu W."/>
            <person name="Eijk M."/>
            <person name="Tang J."/>
            <person name="Witsenboer H."/>
            <person name="Zhao S."/>
            <person name="Li Z."/>
            <person name="Zhang A."/>
            <person name="Wang D."/>
            <person name="Liang C."/>
        </authorList>
    </citation>
    <scope>NUCLEOTIDE SEQUENCE [LARGE SCALE GENOMIC DNA]</scope>
    <source>
        <strain evidence="2">cv. G1812</strain>
    </source>
</reference>
<protein>
    <submittedName>
        <fullName evidence="2">Uncharacterized protein</fullName>
    </submittedName>
</protein>
<feature type="compositionally biased region" description="Basic and acidic residues" evidence="1">
    <location>
        <begin position="35"/>
        <end position="47"/>
    </location>
</feature>